<dbReference type="EMBL" id="CASHTH010000394">
    <property type="protein sequence ID" value="CAI8000253.1"/>
    <property type="molecule type" value="Genomic_DNA"/>
</dbReference>
<comment type="caution">
    <text evidence="2">The sequence shown here is derived from an EMBL/GenBank/DDBJ whole genome shotgun (WGS) entry which is preliminary data.</text>
</comment>
<proteinExistence type="predicted"/>
<organism evidence="2 3">
    <name type="scientific">Geodia barretti</name>
    <name type="common">Barrett's horny sponge</name>
    <dbReference type="NCBI Taxonomy" id="519541"/>
    <lineage>
        <taxon>Eukaryota</taxon>
        <taxon>Metazoa</taxon>
        <taxon>Porifera</taxon>
        <taxon>Demospongiae</taxon>
        <taxon>Heteroscleromorpha</taxon>
        <taxon>Tetractinellida</taxon>
        <taxon>Astrophorina</taxon>
        <taxon>Geodiidae</taxon>
        <taxon>Geodia</taxon>
    </lineage>
</organism>
<evidence type="ECO:0000313" key="3">
    <source>
        <dbReference type="Proteomes" id="UP001174909"/>
    </source>
</evidence>
<keyword evidence="3" id="KW-1185">Reference proteome</keyword>
<evidence type="ECO:0000256" key="1">
    <source>
        <dbReference type="SAM" id="MobiDB-lite"/>
    </source>
</evidence>
<dbReference type="AlphaFoldDB" id="A0AA35R2T9"/>
<feature type="compositionally biased region" description="Polar residues" evidence="1">
    <location>
        <begin position="1"/>
        <end position="11"/>
    </location>
</feature>
<name>A0AA35R2T9_GEOBA</name>
<feature type="region of interest" description="Disordered" evidence="1">
    <location>
        <begin position="1"/>
        <end position="88"/>
    </location>
</feature>
<gene>
    <name evidence="2" type="ORF">GBAR_LOCUS2878</name>
</gene>
<sequence>MESSGSSSETDVTVGPPDSTSYLRKRYSSPLKKSSKGKPDTQSPDTKSLDLGIVFRAGGEGGEEDERDPLSAGGASVERAGEEQPRSVPSFLKEVLERGHIHPTRVGLWRLQKALQDWCTPSNFINFLIVIS</sequence>
<protein>
    <submittedName>
        <fullName evidence="2">Uncharacterized protein</fullName>
    </submittedName>
</protein>
<reference evidence="2" key="1">
    <citation type="submission" date="2023-03" db="EMBL/GenBank/DDBJ databases">
        <authorList>
            <person name="Steffen K."/>
            <person name="Cardenas P."/>
        </authorList>
    </citation>
    <scope>NUCLEOTIDE SEQUENCE</scope>
</reference>
<accession>A0AA35R2T9</accession>
<dbReference type="Proteomes" id="UP001174909">
    <property type="component" value="Unassembled WGS sequence"/>
</dbReference>
<evidence type="ECO:0000313" key="2">
    <source>
        <dbReference type="EMBL" id="CAI8000253.1"/>
    </source>
</evidence>